<evidence type="ECO:0000313" key="3">
    <source>
        <dbReference type="Proteomes" id="UP000769766"/>
    </source>
</evidence>
<dbReference type="Pfam" id="PF13263">
    <property type="entry name" value="PHP_C"/>
    <property type="match status" value="1"/>
</dbReference>
<dbReference type="InterPro" id="IPR016195">
    <property type="entry name" value="Pol/histidinol_Pase-like"/>
</dbReference>
<organism evidence="2 3">
    <name type="scientific">Tectimicrobiota bacterium</name>
    <dbReference type="NCBI Taxonomy" id="2528274"/>
    <lineage>
        <taxon>Bacteria</taxon>
        <taxon>Pseudomonadati</taxon>
        <taxon>Nitrospinota/Tectimicrobiota group</taxon>
        <taxon>Candidatus Tectimicrobiota</taxon>
    </lineage>
</organism>
<dbReference type="PANTHER" id="PTHR42924:SF3">
    <property type="entry name" value="POLYMERASE_HISTIDINOL PHOSPHATASE N-TERMINAL DOMAIN-CONTAINING PROTEIN"/>
    <property type="match status" value="1"/>
</dbReference>
<feature type="domain" description="Polymerase/histidinol phosphatase N-terminal" evidence="1">
    <location>
        <begin position="3"/>
        <end position="69"/>
    </location>
</feature>
<dbReference type="GO" id="GO:0004534">
    <property type="term" value="F:5'-3' RNA exonuclease activity"/>
    <property type="evidence" value="ECO:0007669"/>
    <property type="project" value="TreeGrafter"/>
</dbReference>
<dbReference type="InterPro" id="IPR003141">
    <property type="entry name" value="Pol/His_phosphatase_N"/>
</dbReference>
<accession>A0A932CMK8</accession>
<dbReference type="EMBL" id="JACPRF010000027">
    <property type="protein sequence ID" value="MBI2875422.1"/>
    <property type="molecule type" value="Genomic_DNA"/>
</dbReference>
<evidence type="ECO:0000259" key="1">
    <source>
        <dbReference type="SMART" id="SM00481"/>
    </source>
</evidence>
<reference evidence="2" key="1">
    <citation type="submission" date="2020-07" db="EMBL/GenBank/DDBJ databases">
        <title>Huge and variable diversity of episymbiotic CPR bacteria and DPANN archaea in groundwater ecosystems.</title>
        <authorList>
            <person name="He C.Y."/>
            <person name="Keren R."/>
            <person name="Whittaker M."/>
            <person name="Farag I.F."/>
            <person name="Doudna J."/>
            <person name="Cate J.H.D."/>
            <person name="Banfield J.F."/>
        </authorList>
    </citation>
    <scope>NUCLEOTIDE SEQUENCE</scope>
    <source>
        <strain evidence="2">NC_groundwater_672_Ag_B-0.1um_62_36</strain>
    </source>
</reference>
<dbReference type="PANTHER" id="PTHR42924">
    <property type="entry name" value="EXONUCLEASE"/>
    <property type="match status" value="1"/>
</dbReference>
<dbReference type="SUPFAM" id="SSF89550">
    <property type="entry name" value="PHP domain-like"/>
    <property type="match status" value="1"/>
</dbReference>
<sequence>MIIDMHVHTKMGSSDSLIEAEELVGWAAQKGLDGVCITEHDCRYAQEVAGLGRGNGVLWISGIEVRTNLGDILAFGLDGYRSEWADAEELKRVAERAGALLVAAHPFRRDFSPVGYGGSLFFKPSITLGEACRRPIFQLVDGLEVMNGSSTEDEVEFCLRISEKLGLLGVAGSDAHSPKSLGGCVTIFEQPLKDENDFLEALRKGRFRVEDRRSQIFGTR</sequence>
<dbReference type="AlphaFoldDB" id="A0A932CMK8"/>
<evidence type="ECO:0000313" key="2">
    <source>
        <dbReference type="EMBL" id="MBI2875422.1"/>
    </source>
</evidence>
<dbReference type="InterPro" id="IPR004013">
    <property type="entry name" value="PHP_dom"/>
</dbReference>
<dbReference type="InterPro" id="IPR052018">
    <property type="entry name" value="PHP_domain"/>
</dbReference>
<comment type="caution">
    <text evidence="2">The sequence shown here is derived from an EMBL/GenBank/DDBJ whole genome shotgun (WGS) entry which is preliminary data.</text>
</comment>
<name>A0A932CMK8_UNCTE</name>
<dbReference type="CDD" id="cd07432">
    <property type="entry name" value="PHP_HisPPase"/>
    <property type="match status" value="1"/>
</dbReference>
<dbReference type="Gene3D" id="3.20.20.140">
    <property type="entry name" value="Metal-dependent hydrolases"/>
    <property type="match status" value="1"/>
</dbReference>
<gene>
    <name evidence="2" type="ORF">HYY20_00915</name>
</gene>
<proteinExistence type="predicted"/>
<dbReference type="Proteomes" id="UP000769766">
    <property type="component" value="Unassembled WGS sequence"/>
</dbReference>
<dbReference type="SMART" id="SM00481">
    <property type="entry name" value="POLIIIAc"/>
    <property type="match status" value="1"/>
</dbReference>
<dbReference type="GO" id="GO:0035312">
    <property type="term" value="F:5'-3' DNA exonuclease activity"/>
    <property type="evidence" value="ECO:0007669"/>
    <property type="project" value="TreeGrafter"/>
</dbReference>
<protein>
    <submittedName>
        <fullName evidence="2">PHP domain-containing protein</fullName>
    </submittedName>
</protein>
<dbReference type="Pfam" id="PF02811">
    <property type="entry name" value="PHP"/>
    <property type="match status" value="1"/>
</dbReference>